<dbReference type="Proteomes" id="UP000032420">
    <property type="component" value="Chromosome I"/>
</dbReference>
<keyword evidence="5 6" id="KW-0687">Ribonucleoprotein</keyword>
<proteinExistence type="inferred from homology"/>
<keyword evidence="3 6" id="KW-0694">RNA-binding</keyword>
<name>A0A078KHX5_9GAMM</name>
<dbReference type="GO" id="GO:0019843">
    <property type="term" value="F:rRNA binding"/>
    <property type="evidence" value="ECO:0007669"/>
    <property type="project" value="UniProtKB-UniRule"/>
</dbReference>
<evidence type="ECO:0000313" key="8">
    <source>
        <dbReference type="EMBL" id="CDZ16485.1"/>
    </source>
</evidence>
<keyword evidence="2 6" id="KW-0699">rRNA-binding</keyword>
<evidence type="ECO:0000256" key="4">
    <source>
        <dbReference type="ARBA" id="ARBA00022980"/>
    </source>
</evidence>
<dbReference type="PROSITE" id="PS01169">
    <property type="entry name" value="RIBOSOMAL_L21"/>
    <property type="match status" value="1"/>
</dbReference>
<evidence type="ECO:0000256" key="7">
    <source>
        <dbReference type="RuleBase" id="RU000562"/>
    </source>
</evidence>
<evidence type="ECO:0000256" key="3">
    <source>
        <dbReference type="ARBA" id="ARBA00022884"/>
    </source>
</evidence>
<evidence type="ECO:0000256" key="6">
    <source>
        <dbReference type="HAMAP-Rule" id="MF_01363"/>
    </source>
</evidence>
<comment type="similarity">
    <text evidence="1 6 7">Belongs to the bacterial ribosomal protein bL21 family.</text>
</comment>
<dbReference type="AlphaFoldDB" id="A0A078KHX5"/>
<evidence type="ECO:0000313" key="9">
    <source>
        <dbReference type="Proteomes" id="UP000032420"/>
    </source>
</evidence>
<dbReference type="SUPFAM" id="SSF141091">
    <property type="entry name" value="L21p-like"/>
    <property type="match status" value="1"/>
</dbReference>
<keyword evidence="9" id="KW-1185">Reference proteome</keyword>
<dbReference type="Pfam" id="PF00829">
    <property type="entry name" value="Ribosomal_L21p"/>
    <property type="match status" value="1"/>
</dbReference>
<comment type="function">
    <text evidence="6 7">This protein binds to 23S rRNA in the presence of protein L20.</text>
</comment>
<dbReference type="KEGG" id="eme:CEM_224"/>
<dbReference type="GO" id="GO:0003735">
    <property type="term" value="F:structural constituent of ribosome"/>
    <property type="evidence" value="ECO:0007669"/>
    <property type="project" value="InterPro"/>
</dbReference>
<sequence>MYAIINILNKQYHVKIGQYIKIEKYIGKFINIKILLIYSNNNNNINIGYPYINNNYVITEIIFNKKEKKIKIIKFHRRKHHMKCQGHRQNFTIIKINKLNNNFINC</sequence>
<accession>A0A078KHX5</accession>
<dbReference type="InterPro" id="IPR018258">
    <property type="entry name" value="Ribosomal_bL21_CS"/>
</dbReference>
<dbReference type="HOGENOM" id="CLU_061463_3_3_6"/>
<reference evidence="9" key="1">
    <citation type="submission" date="2014-07" db="EMBL/GenBank/DDBJ databases">
        <authorList>
            <person name="Santos-Garcia D."/>
        </authorList>
    </citation>
    <scope>NUCLEOTIDE SEQUENCE [LARGE SCALE GENOMIC DNA]</scope>
</reference>
<dbReference type="InterPro" id="IPR036164">
    <property type="entry name" value="bL21-like_sf"/>
</dbReference>
<dbReference type="InterPro" id="IPR028909">
    <property type="entry name" value="bL21-like"/>
</dbReference>
<dbReference type="EMBL" id="LM655252">
    <property type="protein sequence ID" value="CDZ16485.1"/>
    <property type="molecule type" value="Genomic_DNA"/>
</dbReference>
<dbReference type="GO" id="GO:0006412">
    <property type="term" value="P:translation"/>
    <property type="evidence" value="ECO:0007669"/>
    <property type="project" value="UniProtKB-UniRule"/>
</dbReference>
<dbReference type="InterPro" id="IPR001787">
    <property type="entry name" value="Ribosomal_bL21"/>
</dbReference>
<gene>
    <name evidence="6 8" type="primary">rplU</name>
    <name evidence="8" type="ORF">CEM_224</name>
</gene>
<organism evidence="8 9">
    <name type="scientific">Candidatus Johnevansia muelleri</name>
    <dbReference type="NCBI Taxonomy" id="1495769"/>
    <lineage>
        <taxon>Bacteria</taxon>
        <taxon>Pseudomonadati</taxon>
        <taxon>Pseudomonadota</taxon>
        <taxon>Gammaproteobacteria</taxon>
        <taxon>Candidatus Johnevansiales</taxon>
        <taxon>Candidatus Johnevansiaceae</taxon>
        <taxon>Candidatus Johnevansia</taxon>
    </lineage>
</organism>
<dbReference type="PANTHER" id="PTHR21349:SF0">
    <property type="entry name" value="LARGE RIBOSOMAL SUBUNIT PROTEIN BL21M"/>
    <property type="match status" value="1"/>
</dbReference>
<dbReference type="GO" id="GO:0005737">
    <property type="term" value="C:cytoplasm"/>
    <property type="evidence" value="ECO:0007669"/>
    <property type="project" value="UniProtKB-ARBA"/>
</dbReference>
<keyword evidence="4 6" id="KW-0689">Ribosomal protein</keyword>
<protein>
    <recommendedName>
        <fullName evidence="6">Large ribosomal subunit protein bL21</fullName>
    </recommendedName>
</protein>
<evidence type="ECO:0000256" key="2">
    <source>
        <dbReference type="ARBA" id="ARBA00022730"/>
    </source>
</evidence>
<dbReference type="STRING" id="1495769.CEM_224"/>
<dbReference type="PANTHER" id="PTHR21349">
    <property type="entry name" value="50S RIBOSOMAL PROTEIN L21"/>
    <property type="match status" value="1"/>
</dbReference>
<dbReference type="HAMAP" id="MF_01363">
    <property type="entry name" value="Ribosomal_bL21"/>
    <property type="match status" value="1"/>
</dbReference>
<evidence type="ECO:0000256" key="1">
    <source>
        <dbReference type="ARBA" id="ARBA00008563"/>
    </source>
</evidence>
<dbReference type="NCBIfam" id="TIGR00061">
    <property type="entry name" value="L21"/>
    <property type="match status" value="1"/>
</dbReference>
<comment type="subunit">
    <text evidence="6">Part of the 50S ribosomal subunit. Contacts protein L20.</text>
</comment>
<evidence type="ECO:0000256" key="5">
    <source>
        <dbReference type="ARBA" id="ARBA00023274"/>
    </source>
</evidence>
<dbReference type="GO" id="GO:0005840">
    <property type="term" value="C:ribosome"/>
    <property type="evidence" value="ECO:0007669"/>
    <property type="project" value="UniProtKB-KW"/>
</dbReference>
<dbReference type="GO" id="GO:1990904">
    <property type="term" value="C:ribonucleoprotein complex"/>
    <property type="evidence" value="ECO:0007669"/>
    <property type="project" value="UniProtKB-KW"/>
</dbReference>